<name>A0ABV0AVF2_9ACTN</name>
<evidence type="ECO:0000259" key="1">
    <source>
        <dbReference type="PROSITE" id="PS51819"/>
    </source>
</evidence>
<dbReference type="Proteomes" id="UP001447516">
    <property type="component" value="Unassembled WGS sequence"/>
</dbReference>
<dbReference type="InterPro" id="IPR004360">
    <property type="entry name" value="Glyas_Fos-R_dOase_dom"/>
</dbReference>
<feature type="domain" description="VOC" evidence="1">
    <location>
        <begin position="1"/>
        <end position="130"/>
    </location>
</feature>
<dbReference type="InterPro" id="IPR037523">
    <property type="entry name" value="VOC_core"/>
</dbReference>
<gene>
    <name evidence="2" type="ORF">AAH991_23790</name>
</gene>
<sequence>MDALYPRVLTSRFAEAFRFYDGLLTVVAGARLVKGAEDGPYANWDRETEAVLALLDRSMLERVTGISLDGSGGATMLVLTVADVERAAAVAAACGGRVVVPPGDRPEWGPTCRTAHLRDPDGNLVELQSY</sequence>
<accession>A0ABV0AVF2</accession>
<comment type="caution">
    <text evidence="2">The sequence shown here is derived from an EMBL/GenBank/DDBJ whole genome shotgun (WGS) entry which is preliminary data.</text>
</comment>
<keyword evidence="3" id="KW-1185">Reference proteome</keyword>
<protein>
    <submittedName>
        <fullName evidence="2">VOC family protein</fullName>
    </submittedName>
</protein>
<dbReference type="RefSeq" id="WP_346228108.1">
    <property type="nucleotide sequence ID" value="NZ_JBDJAW010000021.1"/>
</dbReference>
<evidence type="ECO:0000313" key="2">
    <source>
        <dbReference type="EMBL" id="MEN3538157.1"/>
    </source>
</evidence>
<reference evidence="2 3" key="1">
    <citation type="submission" date="2024-05" db="EMBL/GenBank/DDBJ databases">
        <title>Microbispora sp.ZYX-F-249.</title>
        <authorList>
            <person name="Xie H."/>
        </authorList>
    </citation>
    <scope>NUCLEOTIDE SEQUENCE [LARGE SCALE GENOMIC DNA]</scope>
    <source>
        <strain evidence="2 3">ZYX-F-249</strain>
    </source>
</reference>
<organism evidence="2 3">
    <name type="scientific">Microbispora maris</name>
    <dbReference type="NCBI Taxonomy" id="3144104"/>
    <lineage>
        <taxon>Bacteria</taxon>
        <taxon>Bacillati</taxon>
        <taxon>Actinomycetota</taxon>
        <taxon>Actinomycetes</taxon>
        <taxon>Streptosporangiales</taxon>
        <taxon>Streptosporangiaceae</taxon>
        <taxon>Microbispora</taxon>
    </lineage>
</organism>
<dbReference type="EMBL" id="JBDJAW010000021">
    <property type="protein sequence ID" value="MEN3538157.1"/>
    <property type="molecule type" value="Genomic_DNA"/>
</dbReference>
<dbReference type="InterPro" id="IPR029068">
    <property type="entry name" value="Glyas_Bleomycin-R_OHBP_Dase"/>
</dbReference>
<evidence type="ECO:0000313" key="3">
    <source>
        <dbReference type="Proteomes" id="UP001447516"/>
    </source>
</evidence>
<dbReference type="PROSITE" id="PS51819">
    <property type="entry name" value="VOC"/>
    <property type="match status" value="1"/>
</dbReference>
<dbReference type="SUPFAM" id="SSF54593">
    <property type="entry name" value="Glyoxalase/Bleomycin resistance protein/Dihydroxybiphenyl dioxygenase"/>
    <property type="match status" value="1"/>
</dbReference>
<proteinExistence type="predicted"/>
<dbReference type="Pfam" id="PF00903">
    <property type="entry name" value="Glyoxalase"/>
    <property type="match status" value="1"/>
</dbReference>
<dbReference type="Gene3D" id="3.10.180.10">
    <property type="entry name" value="2,3-Dihydroxybiphenyl 1,2-Dioxygenase, domain 1"/>
    <property type="match status" value="1"/>
</dbReference>